<name>F0RP87_DEIPM</name>
<protein>
    <submittedName>
        <fullName evidence="3">S-adenosylhomocysteine deaminase</fullName>
        <ecNumber evidence="3">3.5.4.28</ecNumber>
    </submittedName>
</protein>
<dbReference type="AlphaFoldDB" id="F0RP87"/>
<dbReference type="eggNOG" id="COG0402">
    <property type="taxonomic scope" value="Bacteria"/>
</dbReference>
<dbReference type="InterPro" id="IPR050287">
    <property type="entry name" value="MTA/SAH_deaminase"/>
</dbReference>
<proteinExistence type="predicted"/>
<sequence>MDRSAYLAQYISGAVHIWHSALRSKCTQRRPAFQEHTGAMTDPQPAPLADDFSPVLYTAQTLFTGLGGAQSPGAVVVSRGTVAATGHPDLLRRNFPHAREVDAGAVISPLPANAHTHLDMSAYRFQALPYFRWIPEVVVAQQSQRGLAGALTGAGVLSGLGQPLGDIVWDPAVMEALLPREHLRGVLYFEVLGPRPEQAQERFARFREQVEGFRRLERPGGLRVGVSPHASYTVSAPLLRLVTEYAAGEGLPIQIHVGEHPSETELFATGAGPLWEHRIPGLYPDTFAEVMGRAPQAGLTPVRYLDELGVLRHQPTLVHMVNVNADDIRRVAEAGCAVVSCPRSNTNLECGRFPLAEYLAAGVEAALGTDSVASGETLDIRDELNFARQLYPEMDPRLLLRAAVKGGARVLGLKVPPIRRGERWQAEWVWDGPR</sequence>
<dbReference type="SUPFAM" id="SSF51338">
    <property type="entry name" value="Composite domain of metallo-dependent hydrolases"/>
    <property type="match status" value="1"/>
</dbReference>
<dbReference type="GO" id="GO:0050270">
    <property type="term" value="F:S-adenosylhomocysteine deaminase activity"/>
    <property type="evidence" value="ECO:0007669"/>
    <property type="project" value="UniProtKB-EC"/>
</dbReference>
<dbReference type="STRING" id="693977.Deipr_1281"/>
<dbReference type="EC" id="3.5.4.28" evidence="3"/>
<dbReference type="Gene3D" id="3.20.20.140">
    <property type="entry name" value="Metal-dependent hydrolases"/>
    <property type="match status" value="1"/>
</dbReference>
<dbReference type="InterPro" id="IPR032466">
    <property type="entry name" value="Metal_Hydrolase"/>
</dbReference>
<dbReference type="InterPro" id="IPR011059">
    <property type="entry name" value="Metal-dep_hydrolase_composite"/>
</dbReference>
<feature type="domain" description="Amidohydrolase-related" evidence="2">
    <location>
        <begin position="113"/>
        <end position="415"/>
    </location>
</feature>
<keyword evidence="1 3" id="KW-0378">Hydrolase</keyword>
<dbReference type="Gene3D" id="2.30.40.10">
    <property type="entry name" value="Urease, subunit C, domain 1"/>
    <property type="match status" value="1"/>
</dbReference>
<gene>
    <name evidence="3" type="ordered locus">Deipr_1281</name>
</gene>
<accession>F0RP87</accession>
<evidence type="ECO:0000313" key="3">
    <source>
        <dbReference type="EMBL" id="ADY26430.1"/>
    </source>
</evidence>
<dbReference type="KEGG" id="dpt:Deipr_1281"/>
<dbReference type="SUPFAM" id="SSF51556">
    <property type="entry name" value="Metallo-dependent hydrolases"/>
    <property type="match status" value="1"/>
</dbReference>
<organism evidence="3 4">
    <name type="scientific">Deinococcus proteolyticus (strain ATCC 35074 / DSM 20540 / JCM 6276 / NBRC 101906 / NCIMB 13154 / VKM Ac-1939 / CCM 2703 / MRP)</name>
    <dbReference type="NCBI Taxonomy" id="693977"/>
    <lineage>
        <taxon>Bacteria</taxon>
        <taxon>Thermotogati</taxon>
        <taxon>Deinococcota</taxon>
        <taxon>Deinococci</taxon>
        <taxon>Deinococcales</taxon>
        <taxon>Deinococcaceae</taxon>
        <taxon>Deinococcus</taxon>
    </lineage>
</organism>
<dbReference type="Proteomes" id="UP000007718">
    <property type="component" value="Chromosome"/>
</dbReference>
<dbReference type="PANTHER" id="PTHR43794">
    <property type="entry name" value="AMINOHYDROLASE SSNA-RELATED"/>
    <property type="match status" value="1"/>
</dbReference>
<reference evidence="4" key="1">
    <citation type="submission" date="2011-02" db="EMBL/GenBank/DDBJ databases">
        <title>The complete sequence of chromosome of Deinococcus proteolyticus DSM 20540.</title>
        <authorList>
            <consortium name="US DOE Joint Genome Institute (JGI-PGF)"/>
            <person name="Lucas S."/>
            <person name="Copeland A."/>
            <person name="Lapidus A."/>
            <person name="Bruce D."/>
            <person name="Goodwin L."/>
            <person name="Pitluck S."/>
            <person name="Kyrpides N."/>
            <person name="Mavromatis K."/>
            <person name="Pagani I."/>
            <person name="Ivanova N."/>
            <person name="Ovchinnikova G."/>
            <person name="Zeytun A."/>
            <person name="Detter J.C."/>
            <person name="Han C."/>
            <person name="Land M."/>
            <person name="Hauser L."/>
            <person name="Markowitz V."/>
            <person name="Cheng J.-F."/>
            <person name="Hugenholtz P."/>
            <person name="Woyke T."/>
            <person name="Wu D."/>
            <person name="Pukall R."/>
            <person name="Steenblock K."/>
            <person name="Brambilla E."/>
            <person name="Klenk H.-P."/>
            <person name="Eisen J.A."/>
        </authorList>
    </citation>
    <scope>NUCLEOTIDE SEQUENCE [LARGE SCALE GENOMIC DNA]</scope>
    <source>
        <strain evidence="4">ATCC 35074 / DSM 20540 / JCM 6276 / NBRC 101906 / NCIMB 13154 / VKM Ac-1939 / CCM 2703 / MRP</strain>
    </source>
</reference>
<dbReference type="EMBL" id="CP002536">
    <property type="protein sequence ID" value="ADY26430.1"/>
    <property type="molecule type" value="Genomic_DNA"/>
</dbReference>
<dbReference type="InterPro" id="IPR006680">
    <property type="entry name" value="Amidohydro-rel"/>
</dbReference>
<evidence type="ECO:0000259" key="2">
    <source>
        <dbReference type="Pfam" id="PF01979"/>
    </source>
</evidence>
<dbReference type="HOGENOM" id="CLU_012358_2_5_0"/>
<dbReference type="Pfam" id="PF01979">
    <property type="entry name" value="Amidohydro_1"/>
    <property type="match status" value="1"/>
</dbReference>
<evidence type="ECO:0000313" key="4">
    <source>
        <dbReference type="Proteomes" id="UP000007718"/>
    </source>
</evidence>
<keyword evidence="4" id="KW-1185">Reference proteome</keyword>
<reference evidence="3 4" key="2">
    <citation type="journal article" date="2012" name="Stand. Genomic Sci.">
        <title>Complete genome sequence of the orange-red pigmented, radioresistant Deinococcus proteolyticus type strain (MRP(T)).</title>
        <authorList>
            <person name="Copeland A."/>
            <person name="Zeytun A."/>
            <person name="Yassawong M."/>
            <person name="Nolan M."/>
            <person name="Lucas S."/>
            <person name="Hammon N."/>
            <person name="Deshpande S."/>
            <person name="Cheng J.F."/>
            <person name="Han C."/>
            <person name="Tapia R."/>
            <person name="Goodwin L.A."/>
            <person name="Pitluck S."/>
            <person name="Mavromatis K."/>
            <person name="Liolios K."/>
            <person name="Pagani I."/>
            <person name="Ivanova N."/>
            <person name="Mikhailova N."/>
            <person name="Pati A."/>
            <person name="Chen A."/>
            <person name="Palaniappan K."/>
            <person name="Land M."/>
            <person name="Hauser L."/>
            <person name="Jeffries C.D."/>
            <person name="Brambilla E.M."/>
            <person name="Rohde M."/>
            <person name="Sikorski J."/>
            <person name="Pukall R."/>
            <person name="Goker M."/>
            <person name="Detter J.C."/>
            <person name="Woyke T."/>
            <person name="Bristow J."/>
            <person name="Eisen J.A."/>
            <person name="Markowitz V."/>
            <person name="Hugenholtz P."/>
            <person name="Kyrpides N.C."/>
            <person name="Klenk H.P."/>
            <person name="Lapidus A."/>
        </authorList>
    </citation>
    <scope>NUCLEOTIDE SEQUENCE [LARGE SCALE GENOMIC DNA]</scope>
    <source>
        <strain evidence="4">ATCC 35074 / DSM 20540 / JCM 6276 / NBRC 101906 / NCIMB 13154 / VKM Ac-1939 / CCM 2703 / MRP</strain>
    </source>
</reference>
<dbReference type="PANTHER" id="PTHR43794:SF11">
    <property type="entry name" value="AMIDOHYDROLASE-RELATED DOMAIN-CONTAINING PROTEIN"/>
    <property type="match status" value="1"/>
</dbReference>
<evidence type="ECO:0000256" key="1">
    <source>
        <dbReference type="ARBA" id="ARBA00022801"/>
    </source>
</evidence>